<evidence type="ECO:0000259" key="2">
    <source>
        <dbReference type="Pfam" id="PF11412"/>
    </source>
</evidence>
<dbReference type="RefSeq" id="WP_119756850.1">
    <property type="nucleotide sequence ID" value="NZ_CP032382.1"/>
</dbReference>
<protein>
    <submittedName>
        <fullName evidence="3">Sugar transporter</fullName>
    </submittedName>
</protein>
<sequence>MKKIVLMVAVFLICATSFAQILKPVKWSYASKRINDKEAIVFIKATMEKGWHIYSQTVPAGGPEATSFSFSASNDYKLKGKTSEPEPITRFENAFKMKLSYFENAVVFQQRITQVGGSPTVKGTVVYMVCNNMQCLSPDEVEFSLPVK</sequence>
<keyword evidence="4" id="KW-1185">Reference proteome</keyword>
<dbReference type="KEGG" id="chk:D4L85_24870"/>
<accession>A0A385SSU8</accession>
<evidence type="ECO:0000256" key="1">
    <source>
        <dbReference type="SAM" id="SignalP"/>
    </source>
</evidence>
<dbReference type="Gene3D" id="2.60.40.1250">
    <property type="entry name" value="Thiol:disulfide interchange protein DsbD, N-terminal domain"/>
    <property type="match status" value="1"/>
</dbReference>
<dbReference type="AlphaFoldDB" id="A0A385SSU8"/>
<dbReference type="OrthoDB" id="767251at2"/>
<keyword evidence="3" id="KW-0762">Sugar transport</keyword>
<evidence type="ECO:0000313" key="4">
    <source>
        <dbReference type="Proteomes" id="UP000266183"/>
    </source>
</evidence>
<keyword evidence="3" id="KW-0813">Transport</keyword>
<dbReference type="InterPro" id="IPR036929">
    <property type="entry name" value="DsbDN_sf"/>
</dbReference>
<feature type="signal peptide" evidence="1">
    <location>
        <begin position="1"/>
        <end position="19"/>
    </location>
</feature>
<gene>
    <name evidence="3" type="ORF">D4L85_24870</name>
</gene>
<proteinExistence type="predicted"/>
<dbReference type="Pfam" id="PF11412">
    <property type="entry name" value="DsbD_N"/>
    <property type="match status" value="1"/>
</dbReference>
<dbReference type="InterPro" id="IPR028250">
    <property type="entry name" value="DsbDN"/>
</dbReference>
<evidence type="ECO:0000313" key="3">
    <source>
        <dbReference type="EMBL" id="AYB33616.1"/>
    </source>
</evidence>
<reference evidence="4" key="1">
    <citation type="submission" date="2018-09" db="EMBL/GenBank/DDBJ databases">
        <title>Chryseolinea sp. KIS68-18 isolated from soil.</title>
        <authorList>
            <person name="Weon H.-Y."/>
            <person name="Kwon S.-W."/>
            <person name="Lee S.A."/>
        </authorList>
    </citation>
    <scope>NUCLEOTIDE SEQUENCE [LARGE SCALE GENOMIC DNA]</scope>
    <source>
        <strain evidence="4">KIS68-18</strain>
    </source>
</reference>
<dbReference type="EMBL" id="CP032382">
    <property type="protein sequence ID" value="AYB33616.1"/>
    <property type="molecule type" value="Genomic_DNA"/>
</dbReference>
<feature type="domain" description="Thiol:disulfide interchange protein DsbD N-terminal" evidence="2">
    <location>
        <begin position="35"/>
        <end position="143"/>
    </location>
</feature>
<name>A0A385SSU8_9BACT</name>
<organism evidence="3 4">
    <name type="scientific">Chryseolinea soli</name>
    <dbReference type="NCBI Taxonomy" id="2321403"/>
    <lineage>
        <taxon>Bacteria</taxon>
        <taxon>Pseudomonadati</taxon>
        <taxon>Bacteroidota</taxon>
        <taxon>Cytophagia</taxon>
        <taxon>Cytophagales</taxon>
        <taxon>Fulvivirgaceae</taxon>
        <taxon>Chryseolinea</taxon>
    </lineage>
</organism>
<dbReference type="Proteomes" id="UP000266183">
    <property type="component" value="Chromosome"/>
</dbReference>
<feature type="chain" id="PRO_5017482111" evidence="1">
    <location>
        <begin position="20"/>
        <end position="148"/>
    </location>
</feature>
<keyword evidence="1" id="KW-0732">Signal</keyword>